<dbReference type="InterPro" id="IPR044946">
    <property type="entry name" value="Restrct_endonuc_typeI_TRD_sf"/>
</dbReference>
<sequence length="410" mass="47803">MSESKRNIPELRFPEFTDEWEEKKLGEIAYINDGTHNTPYYVEKGIPFYSVENVTSNDFINSKFITEDQYLQYKKRVDINYGDILMTRIGSIGEAKLVDWEYPSSFYVSLAIIKLYEGYLSSFILYLIQTNNTKKNIKANSLITAIPQKINLIDLKKVNVNISMNLKEQEKIGTFFSKLDRLIELEEKKYELLEQQKRGYMQKIFSQELRFKDENGNEYTCWKEQKLEEVGVFNSGVGFPEKYQGGGLGIPFFKVSDMNHPVNKIFMKKANNYVTEEQIDEKKWKVINDVPAVIFAKVGAAIMLNRKRIVIEPFLIDNNTMSYSFSSNWNMRFGNIFFQTLNLPKYAQIGALPSYNSKDIGSILVNLPVLEEQEKIGNFFNHLDKLLEKQSTKIESLKERRKGFLQKMFV</sequence>
<dbReference type="Gene3D" id="1.10.287.1120">
    <property type="entry name" value="Bipartite methylase S protein"/>
    <property type="match status" value="1"/>
</dbReference>
<evidence type="ECO:0000256" key="1">
    <source>
        <dbReference type="ARBA" id="ARBA00010923"/>
    </source>
</evidence>
<protein>
    <submittedName>
        <fullName evidence="6">Restriction endonuclease subunit S</fullName>
    </submittedName>
</protein>
<feature type="coiled-coil region" evidence="4">
    <location>
        <begin position="380"/>
        <end position="407"/>
    </location>
</feature>
<name>A0ABS0QMN2_9STAP</name>
<evidence type="ECO:0000256" key="4">
    <source>
        <dbReference type="SAM" id="Coils"/>
    </source>
</evidence>
<evidence type="ECO:0000313" key="6">
    <source>
        <dbReference type="EMBL" id="MBH9580480.1"/>
    </source>
</evidence>
<feature type="domain" description="Type I restriction modification DNA specificity" evidence="5">
    <location>
        <begin position="222"/>
        <end position="395"/>
    </location>
</feature>
<keyword evidence="7" id="KW-1185">Reference proteome</keyword>
<keyword evidence="4" id="KW-0175">Coiled coil</keyword>
<dbReference type="Pfam" id="PF01420">
    <property type="entry name" value="Methylase_S"/>
    <property type="match status" value="2"/>
</dbReference>
<dbReference type="CDD" id="cd17246">
    <property type="entry name" value="RMtype1_S_SonII-TRD2-CR2_like"/>
    <property type="match status" value="1"/>
</dbReference>
<dbReference type="Gene3D" id="3.90.220.20">
    <property type="entry name" value="DNA methylase specificity domains"/>
    <property type="match status" value="2"/>
</dbReference>
<evidence type="ECO:0000259" key="5">
    <source>
        <dbReference type="Pfam" id="PF01420"/>
    </source>
</evidence>
<reference evidence="6 7" key="1">
    <citation type="submission" date="2020-12" db="EMBL/GenBank/DDBJ databases">
        <title>Genomic analysis of Staphylococcus felis from a cat with skin infection.</title>
        <authorList>
            <person name="Aslantas O."/>
            <person name="Keskin O."/>
            <person name="Buyukaltay K."/>
            <person name="Gullu Yucetepe A."/>
        </authorList>
    </citation>
    <scope>NUCLEOTIDE SEQUENCE [LARGE SCALE GENOMIC DNA]</scope>
    <source>
        <strain evidence="6 7">HARRANVET</strain>
    </source>
</reference>
<keyword evidence="6" id="KW-0255">Endonuclease</keyword>
<dbReference type="EMBL" id="JAEDAQ010000004">
    <property type="protein sequence ID" value="MBH9580480.1"/>
    <property type="molecule type" value="Genomic_DNA"/>
</dbReference>
<evidence type="ECO:0000313" key="7">
    <source>
        <dbReference type="Proteomes" id="UP000597038"/>
    </source>
</evidence>
<keyword evidence="6" id="KW-0378">Hydrolase</keyword>
<dbReference type="InterPro" id="IPR000055">
    <property type="entry name" value="Restrct_endonuc_typeI_TRD"/>
</dbReference>
<dbReference type="GO" id="GO:0004519">
    <property type="term" value="F:endonuclease activity"/>
    <property type="evidence" value="ECO:0007669"/>
    <property type="project" value="UniProtKB-KW"/>
</dbReference>
<feature type="domain" description="Type I restriction modification DNA specificity" evidence="5">
    <location>
        <begin position="18"/>
        <end position="195"/>
    </location>
</feature>
<dbReference type="Proteomes" id="UP000597038">
    <property type="component" value="Unassembled WGS sequence"/>
</dbReference>
<evidence type="ECO:0000256" key="2">
    <source>
        <dbReference type="ARBA" id="ARBA00022747"/>
    </source>
</evidence>
<accession>A0ABS0QMN2</accession>
<dbReference type="InterPro" id="IPR052021">
    <property type="entry name" value="Type-I_RS_S_subunit"/>
</dbReference>
<evidence type="ECO:0000256" key="3">
    <source>
        <dbReference type="ARBA" id="ARBA00023125"/>
    </source>
</evidence>
<dbReference type="RefSeq" id="WP_198092560.1">
    <property type="nucleotide sequence ID" value="NZ_JAEDAQ010000004.1"/>
</dbReference>
<gene>
    <name evidence="6" type="ORF">I9026_03750</name>
</gene>
<proteinExistence type="inferred from homology"/>
<keyword evidence="6" id="KW-0540">Nuclease</keyword>
<keyword evidence="3" id="KW-0238">DNA-binding</keyword>
<dbReference type="PANTHER" id="PTHR30408">
    <property type="entry name" value="TYPE-1 RESTRICTION ENZYME ECOKI SPECIFICITY PROTEIN"/>
    <property type="match status" value="1"/>
</dbReference>
<comment type="similarity">
    <text evidence="1">Belongs to the type-I restriction system S methylase family.</text>
</comment>
<feature type="coiled-coil region" evidence="4">
    <location>
        <begin position="176"/>
        <end position="203"/>
    </location>
</feature>
<organism evidence="6 7">
    <name type="scientific">Staphylococcus felis</name>
    <dbReference type="NCBI Taxonomy" id="46127"/>
    <lineage>
        <taxon>Bacteria</taxon>
        <taxon>Bacillati</taxon>
        <taxon>Bacillota</taxon>
        <taxon>Bacilli</taxon>
        <taxon>Bacillales</taxon>
        <taxon>Staphylococcaceae</taxon>
        <taxon>Staphylococcus</taxon>
    </lineage>
</organism>
<dbReference type="PANTHER" id="PTHR30408:SF12">
    <property type="entry name" value="TYPE I RESTRICTION ENZYME MJAVIII SPECIFICITY SUBUNIT"/>
    <property type="match status" value="1"/>
</dbReference>
<keyword evidence="2" id="KW-0680">Restriction system</keyword>
<dbReference type="SUPFAM" id="SSF116734">
    <property type="entry name" value="DNA methylase specificity domain"/>
    <property type="match status" value="2"/>
</dbReference>
<comment type="caution">
    <text evidence="6">The sequence shown here is derived from an EMBL/GenBank/DDBJ whole genome shotgun (WGS) entry which is preliminary data.</text>
</comment>